<feature type="transmembrane region" description="Helical" evidence="1">
    <location>
        <begin position="12"/>
        <end position="29"/>
    </location>
</feature>
<accession>A0A4Q1RDE1</accession>
<feature type="transmembrane region" description="Helical" evidence="1">
    <location>
        <begin position="98"/>
        <end position="116"/>
    </location>
</feature>
<dbReference type="GO" id="GO:0016747">
    <property type="term" value="F:acyltransferase activity, transferring groups other than amino-acyl groups"/>
    <property type="evidence" value="ECO:0007669"/>
    <property type="project" value="InterPro"/>
</dbReference>
<feature type="transmembrane region" description="Helical" evidence="1">
    <location>
        <begin position="201"/>
        <end position="218"/>
    </location>
</feature>
<feature type="transmembrane region" description="Helical" evidence="1">
    <location>
        <begin position="230"/>
        <end position="249"/>
    </location>
</feature>
<keyword evidence="3" id="KW-0012">Acyltransferase</keyword>
<name>A0A4Q1RDE1_9FIRM</name>
<dbReference type="Pfam" id="PF01757">
    <property type="entry name" value="Acyl_transf_3"/>
    <property type="match status" value="1"/>
</dbReference>
<feature type="transmembrane region" description="Helical" evidence="1">
    <location>
        <begin position="177"/>
        <end position="195"/>
    </location>
</feature>
<feature type="domain" description="Acyltransferase 3" evidence="2">
    <location>
        <begin position="10"/>
        <end position="335"/>
    </location>
</feature>
<dbReference type="InterPro" id="IPR002656">
    <property type="entry name" value="Acyl_transf_3_dom"/>
</dbReference>
<sequence>MNKFSKKESEFCKGIGILMMIFHHLFYKAENYQEYVITFSPFTEERINFFALLCKVCVAIFVFISGYGIAASYRKEFSTHTPNAGKITDFIKKRIMKLYSLYWFVFVLTVLCQPLGRTISEAYGPELKSQAVYFLLDFLGLSYMFGTPTLNPTWWYITLALLIIVSVPLIEILYKKVGVFPAIAAVMGILFLFSASNANTFYIFSILIGAGCCEGAFFEKLDADFHKIKYGKILKCIIEIVCLLIGVSLRTNYNYYGIIDGIIVVCLAALTGDLLIKIPVVSNSMRILGRHSGNMFLVHNQIYSYYFVSLIYGCKHWILILLMLVLTSFVTSVVIEKTKKLVHYSKLFSV</sequence>
<proteinExistence type="predicted"/>
<dbReference type="EMBL" id="SDKC01000002">
    <property type="protein sequence ID" value="RXS72559.1"/>
    <property type="molecule type" value="Genomic_DNA"/>
</dbReference>
<keyword evidence="1" id="KW-1133">Transmembrane helix</keyword>
<evidence type="ECO:0000313" key="3">
    <source>
        <dbReference type="EMBL" id="RXS72559.1"/>
    </source>
</evidence>
<evidence type="ECO:0000259" key="2">
    <source>
        <dbReference type="Pfam" id="PF01757"/>
    </source>
</evidence>
<feature type="transmembrane region" description="Helical" evidence="1">
    <location>
        <begin position="49"/>
        <end position="70"/>
    </location>
</feature>
<comment type="caution">
    <text evidence="3">The sequence shown here is derived from an EMBL/GenBank/DDBJ whole genome shotgun (WGS) entry which is preliminary data.</text>
</comment>
<dbReference type="Proteomes" id="UP000290106">
    <property type="component" value="Unassembled WGS sequence"/>
</dbReference>
<reference evidence="3 4" key="1">
    <citation type="submission" date="2019-01" db="EMBL/GenBank/DDBJ databases">
        <title>Blautia sp. nov. KGMB01111 isolated human feces.</title>
        <authorList>
            <person name="Park J.-E."/>
            <person name="Kim J.-S."/>
            <person name="Park S.-H."/>
        </authorList>
    </citation>
    <scope>NUCLEOTIDE SEQUENCE [LARGE SCALE GENOMIC DNA]</scope>
    <source>
        <strain evidence="3 4">KGMB01111</strain>
    </source>
</reference>
<evidence type="ECO:0000256" key="1">
    <source>
        <dbReference type="SAM" id="Phobius"/>
    </source>
</evidence>
<keyword evidence="3" id="KW-0808">Transferase</keyword>
<gene>
    <name evidence="3" type="ORF">ETP43_16395</name>
</gene>
<dbReference type="OrthoDB" id="9807022at2"/>
<keyword evidence="1" id="KW-0472">Membrane</keyword>
<keyword evidence="4" id="KW-1185">Reference proteome</keyword>
<dbReference type="RefSeq" id="WP_129259676.1">
    <property type="nucleotide sequence ID" value="NZ_SDKC01000002.1"/>
</dbReference>
<evidence type="ECO:0000313" key="4">
    <source>
        <dbReference type="Proteomes" id="UP000290106"/>
    </source>
</evidence>
<keyword evidence="1" id="KW-0812">Transmembrane</keyword>
<feature type="transmembrane region" description="Helical" evidence="1">
    <location>
        <begin position="255"/>
        <end position="276"/>
    </location>
</feature>
<organism evidence="3 4">
    <name type="scientific">Blautia faecicola</name>
    <dbReference type="NCBI Taxonomy" id="2509240"/>
    <lineage>
        <taxon>Bacteria</taxon>
        <taxon>Bacillati</taxon>
        <taxon>Bacillota</taxon>
        <taxon>Clostridia</taxon>
        <taxon>Lachnospirales</taxon>
        <taxon>Lachnospiraceae</taxon>
        <taxon>Blautia</taxon>
    </lineage>
</organism>
<protein>
    <submittedName>
        <fullName evidence="3">Acyltransferase</fullName>
    </submittedName>
</protein>
<dbReference type="AlphaFoldDB" id="A0A4Q1RDE1"/>
<feature type="transmembrane region" description="Helical" evidence="1">
    <location>
        <begin position="153"/>
        <end position="170"/>
    </location>
</feature>